<sequence>MRSLLAVLCALFLPARGKHRATPTPAVRRFHRPLPTPKAPRPADVIEADRLPLVRPYLGGFEWQQEGERQLDRRAAAALSTTGVDFLGVPA</sequence>
<proteinExistence type="predicted"/>
<dbReference type="RefSeq" id="WP_345614426.1">
    <property type="nucleotide sequence ID" value="NZ_BAABJV010000009.1"/>
</dbReference>
<reference evidence="2" key="1">
    <citation type="journal article" date="2019" name="Int. J. Syst. Evol. Microbiol.">
        <title>The Global Catalogue of Microorganisms (GCM) 10K type strain sequencing project: providing services to taxonomists for standard genome sequencing and annotation.</title>
        <authorList>
            <consortium name="The Broad Institute Genomics Platform"/>
            <consortium name="The Broad Institute Genome Sequencing Center for Infectious Disease"/>
            <person name="Wu L."/>
            <person name="Ma J."/>
        </authorList>
    </citation>
    <scope>NUCLEOTIDE SEQUENCE [LARGE SCALE GENOMIC DNA]</scope>
    <source>
        <strain evidence="2">JCM 18324</strain>
    </source>
</reference>
<accession>A0ABP9AJR5</accession>
<dbReference type="Proteomes" id="UP001501147">
    <property type="component" value="Unassembled WGS sequence"/>
</dbReference>
<organism evidence="1 2">
    <name type="scientific">Streptomyces sanyensis</name>
    <dbReference type="NCBI Taxonomy" id="568869"/>
    <lineage>
        <taxon>Bacteria</taxon>
        <taxon>Bacillati</taxon>
        <taxon>Actinomycetota</taxon>
        <taxon>Actinomycetes</taxon>
        <taxon>Kitasatosporales</taxon>
        <taxon>Streptomycetaceae</taxon>
        <taxon>Streptomyces</taxon>
    </lineage>
</organism>
<protein>
    <submittedName>
        <fullName evidence="1">Uncharacterized protein</fullName>
    </submittedName>
</protein>
<evidence type="ECO:0000313" key="2">
    <source>
        <dbReference type="Proteomes" id="UP001501147"/>
    </source>
</evidence>
<comment type="caution">
    <text evidence="1">The sequence shown here is derived from an EMBL/GenBank/DDBJ whole genome shotgun (WGS) entry which is preliminary data.</text>
</comment>
<evidence type="ECO:0000313" key="1">
    <source>
        <dbReference type="EMBL" id="GAA4782459.1"/>
    </source>
</evidence>
<gene>
    <name evidence="1" type="ORF">GCM10023329_35570</name>
</gene>
<keyword evidence="2" id="KW-1185">Reference proteome</keyword>
<dbReference type="EMBL" id="BAABJV010000009">
    <property type="protein sequence ID" value="GAA4782459.1"/>
    <property type="molecule type" value="Genomic_DNA"/>
</dbReference>
<name>A0ABP9AJR5_9ACTN</name>